<keyword evidence="5" id="KW-0833">Ubl conjugation pathway</keyword>
<dbReference type="SUPFAM" id="SSF54001">
    <property type="entry name" value="Cysteine proteinases"/>
    <property type="match status" value="1"/>
</dbReference>
<feature type="region of interest" description="Disordered" evidence="8">
    <location>
        <begin position="316"/>
        <end position="454"/>
    </location>
</feature>
<feature type="compositionally biased region" description="Low complexity" evidence="8">
    <location>
        <begin position="375"/>
        <end position="384"/>
    </location>
</feature>
<feature type="compositionally biased region" description="Basic and acidic residues" evidence="8">
    <location>
        <begin position="580"/>
        <end position="596"/>
    </location>
</feature>
<dbReference type="EC" id="3.4.19.12" evidence="3"/>
<keyword evidence="11" id="KW-1185">Reference proteome</keyword>
<evidence type="ECO:0000313" key="10">
    <source>
        <dbReference type="EMBL" id="GJN93550.1"/>
    </source>
</evidence>
<organism evidence="10 11">
    <name type="scientific">Rhodotorula paludigena</name>
    <dbReference type="NCBI Taxonomy" id="86838"/>
    <lineage>
        <taxon>Eukaryota</taxon>
        <taxon>Fungi</taxon>
        <taxon>Dikarya</taxon>
        <taxon>Basidiomycota</taxon>
        <taxon>Pucciniomycotina</taxon>
        <taxon>Microbotryomycetes</taxon>
        <taxon>Sporidiobolales</taxon>
        <taxon>Sporidiobolaceae</taxon>
        <taxon>Rhodotorula</taxon>
    </lineage>
</organism>
<dbReference type="AlphaFoldDB" id="A0AAV5GUG9"/>
<evidence type="ECO:0000256" key="5">
    <source>
        <dbReference type="ARBA" id="ARBA00022786"/>
    </source>
</evidence>
<proteinExistence type="inferred from homology"/>
<dbReference type="Pfam" id="PF00443">
    <property type="entry name" value="UCH"/>
    <property type="match status" value="1"/>
</dbReference>
<evidence type="ECO:0000256" key="2">
    <source>
        <dbReference type="ARBA" id="ARBA00009085"/>
    </source>
</evidence>
<dbReference type="PROSITE" id="PS00973">
    <property type="entry name" value="USP_2"/>
    <property type="match status" value="1"/>
</dbReference>
<feature type="region of interest" description="Disordered" evidence="8">
    <location>
        <begin position="872"/>
        <end position="904"/>
    </location>
</feature>
<dbReference type="PANTHER" id="PTHR24006">
    <property type="entry name" value="UBIQUITIN CARBOXYL-TERMINAL HYDROLASE"/>
    <property type="match status" value="1"/>
</dbReference>
<gene>
    <name evidence="10" type="ORF">Rhopal_006607-T1</name>
</gene>
<feature type="region of interest" description="Disordered" evidence="8">
    <location>
        <begin position="471"/>
        <end position="514"/>
    </location>
</feature>
<evidence type="ECO:0000256" key="1">
    <source>
        <dbReference type="ARBA" id="ARBA00000707"/>
    </source>
</evidence>
<name>A0AAV5GUG9_9BASI</name>
<reference evidence="10 11" key="1">
    <citation type="submission" date="2021-12" db="EMBL/GenBank/DDBJ databases">
        <title>High titer production of polyol ester of fatty acids by Rhodotorula paludigena BS15 towards product separation-free biomass refinery.</title>
        <authorList>
            <person name="Mano J."/>
            <person name="Ono H."/>
            <person name="Tanaka T."/>
            <person name="Naito K."/>
            <person name="Sushida H."/>
            <person name="Ike M."/>
            <person name="Tokuyasu K."/>
            <person name="Kitaoka M."/>
        </authorList>
    </citation>
    <scope>NUCLEOTIDE SEQUENCE [LARGE SCALE GENOMIC DNA]</scope>
    <source>
        <strain evidence="10 11">BS15</strain>
    </source>
</reference>
<dbReference type="InterPro" id="IPR050164">
    <property type="entry name" value="Peptidase_C19"/>
</dbReference>
<dbReference type="EMBL" id="BQKY01000014">
    <property type="protein sequence ID" value="GJN93550.1"/>
    <property type="molecule type" value="Genomic_DNA"/>
</dbReference>
<feature type="compositionally biased region" description="Acidic residues" evidence="8">
    <location>
        <begin position="236"/>
        <end position="245"/>
    </location>
</feature>
<feature type="compositionally biased region" description="Basic and acidic residues" evidence="8">
    <location>
        <begin position="1035"/>
        <end position="1044"/>
    </location>
</feature>
<feature type="region of interest" description="Disordered" evidence="8">
    <location>
        <begin position="1005"/>
        <end position="1044"/>
    </location>
</feature>
<sequence length="1044" mass="112051">MRRRSSVALPSFGGRRNSSASNSSSIKDEIVRDIFHCFYNTIVQSLSATQPLSDIINEAPDSSPALQALSPTSPSYNPDLDALPSPLPMTAALLILLDKLDPVKDSDGARGKKAFNPKGLLRQLSLKHEEYAEATQQDSHELLRHLIDGVMMEEQDQGQQQKAHRITLLQLIKKLVQATPDTLPHRPGMHDRNRTAMPGVPDSPPSEPAAAPEASDADGEDSESESDDASSSSSSESEDEVDEAALTERQRKQRKLRPFVGTIFEGKLASFIICDECKNVSSTTEDYMDLSLPLKDETGNRMRKRDRIRRTLQAGFFSRKSGKNTSDADDSQPQIKQAPNGIPPERISLSETEGSASASEADETDEDHIRPATLRASGAAAAARSRVHSLDPSQLTRETARSSLRPPEVKGSGTTREPSPLGRALSVLSQGSDGGHHHHHHHYHFHRRPKIPKPSKEQIAYIKKVLVDVPGPQDGSAVPGLPPGLRVARPPGSVQAPPHHSSASTPASSSTDSLNASSASLAKLRLSGGVAPAPASSVDWQNTDLFECFRQFTAVEVLEGENSFACRSCWKWLNPELEAKRKAARDERRRAQEERRAARRAAKKGAAAQVAAGRNGSAQEEEEDDDDRDPADRTARNTPAHSPKLVPSLTPLETLPQIQPLESASTPTAVGEGADELAAVTPEAANPTPMRHFSISSAATSNAPSVSTDYELSSEAFETTTDEDDDGSPGLDDAASLSGPLSLKPDGDAVPDAIKLPLTVENVEAAAGGPNAKRASAPPQSLVPPAPSAPRSSAVSPVPSTKSTKPPPKKQRHILRRAHKRYLISPESLPPVLVVHLKRFMQTSKSSLFGSAFVNLKKRDDPVSFPREMDLSPFLAPAGKPPKMRSPSDAAPSGADSPAASALDDAKRSLRESVAVELEREVHNARYRLYAVVVHFGGLDTGHYASYVLSNRYGKGDGAGQGERRWFFCSDEDVTAVSEAEVLRSKAYMLFYERVPAETSASVAGGAASVNGGTPASQSVPLPPTVPEEAVSVESPREEAAPKL</sequence>
<feature type="compositionally biased region" description="Acidic residues" evidence="8">
    <location>
        <begin position="215"/>
        <end position="228"/>
    </location>
</feature>
<comment type="caution">
    <text evidence="10">The sequence shown here is derived from an EMBL/GenBank/DDBJ whole genome shotgun (WGS) entry which is preliminary data.</text>
</comment>
<dbReference type="GO" id="GO:0016579">
    <property type="term" value="P:protein deubiquitination"/>
    <property type="evidence" value="ECO:0007669"/>
    <property type="project" value="InterPro"/>
</dbReference>
<feature type="domain" description="USP" evidence="9">
    <location>
        <begin position="24"/>
        <end position="995"/>
    </location>
</feature>
<dbReference type="GO" id="GO:0005829">
    <property type="term" value="C:cytosol"/>
    <property type="evidence" value="ECO:0007669"/>
    <property type="project" value="TreeGrafter"/>
</dbReference>
<dbReference type="GO" id="GO:0006508">
    <property type="term" value="P:proteolysis"/>
    <property type="evidence" value="ECO:0007669"/>
    <property type="project" value="UniProtKB-KW"/>
</dbReference>
<keyword evidence="7" id="KW-0788">Thiol protease</keyword>
<feature type="region of interest" description="Disordered" evidence="8">
    <location>
        <begin position="767"/>
        <end position="813"/>
    </location>
</feature>
<feature type="region of interest" description="Disordered" evidence="8">
    <location>
        <begin position="580"/>
        <end position="651"/>
    </location>
</feature>
<dbReference type="InterPro" id="IPR038765">
    <property type="entry name" value="Papain-like_cys_pep_sf"/>
</dbReference>
<evidence type="ECO:0000256" key="3">
    <source>
        <dbReference type="ARBA" id="ARBA00012759"/>
    </source>
</evidence>
<feature type="region of interest" description="Disordered" evidence="8">
    <location>
        <begin position="663"/>
        <end position="751"/>
    </location>
</feature>
<feature type="compositionally biased region" description="Basic residues" evidence="8">
    <location>
        <begin position="436"/>
        <end position="453"/>
    </location>
</feature>
<comment type="similarity">
    <text evidence="2">Belongs to the peptidase C19 family.</text>
</comment>
<feature type="compositionally biased region" description="Low complexity" evidence="8">
    <location>
        <begin position="496"/>
        <end position="514"/>
    </location>
</feature>
<dbReference type="InterPro" id="IPR028889">
    <property type="entry name" value="USP"/>
</dbReference>
<accession>A0AAV5GUG9</accession>
<feature type="compositionally biased region" description="Low complexity" evidence="8">
    <location>
        <begin position="11"/>
        <end position="23"/>
    </location>
</feature>
<dbReference type="InterPro" id="IPR001394">
    <property type="entry name" value="Peptidase_C19_UCH"/>
</dbReference>
<evidence type="ECO:0000256" key="6">
    <source>
        <dbReference type="ARBA" id="ARBA00022801"/>
    </source>
</evidence>
<dbReference type="Gene3D" id="3.90.70.10">
    <property type="entry name" value="Cysteine proteinases"/>
    <property type="match status" value="2"/>
</dbReference>
<evidence type="ECO:0000256" key="8">
    <source>
        <dbReference type="SAM" id="MobiDB-lite"/>
    </source>
</evidence>
<evidence type="ECO:0000259" key="9">
    <source>
        <dbReference type="PROSITE" id="PS50235"/>
    </source>
</evidence>
<feature type="region of interest" description="Disordered" evidence="8">
    <location>
        <begin position="179"/>
        <end position="251"/>
    </location>
</feature>
<evidence type="ECO:0000256" key="7">
    <source>
        <dbReference type="ARBA" id="ARBA00022807"/>
    </source>
</evidence>
<dbReference type="GO" id="GO:0004843">
    <property type="term" value="F:cysteine-type deubiquitinase activity"/>
    <property type="evidence" value="ECO:0007669"/>
    <property type="project" value="UniProtKB-EC"/>
</dbReference>
<feature type="compositionally biased region" description="Low complexity" evidence="8">
    <location>
        <begin position="349"/>
        <end position="359"/>
    </location>
</feature>
<comment type="catalytic activity">
    <reaction evidence="1">
        <text>Thiol-dependent hydrolysis of ester, thioester, amide, peptide and isopeptide bonds formed by the C-terminal Gly of ubiquitin (a 76-residue protein attached to proteins as an intracellular targeting signal).</text>
        <dbReference type="EC" id="3.4.19.12"/>
    </reaction>
</comment>
<feature type="compositionally biased region" description="Low complexity" evidence="8">
    <location>
        <begin position="887"/>
        <end position="903"/>
    </location>
</feature>
<feature type="region of interest" description="Disordered" evidence="8">
    <location>
        <begin position="1"/>
        <end position="23"/>
    </location>
</feature>
<feature type="compositionally biased region" description="Low complexity" evidence="8">
    <location>
        <begin position="789"/>
        <end position="804"/>
    </location>
</feature>
<keyword evidence="4" id="KW-0645">Protease</keyword>
<feature type="compositionally biased region" description="Polar residues" evidence="8">
    <location>
        <begin position="694"/>
        <end position="711"/>
    </location>
</feature>
<evidence type="ECO:0000256" key="4">
    <source>
        <dbReference type="ARBA" id="ARBA00022670"/>
    </source>
</evidence>
<keyword evidence="6" id="KW-0378">Hydrolase</keyword>
<dbReference type="Proteomes" id="UP001342314">
    <property type="component" value="Unassembled WGS sequence"/>
</dbReference>
<feature type="compositionally biased region" description="Acidic residues" evidence="8">
    <location>
        <begin position="619"/>
        <end position="629"/>
    </location>
</feature>
<protein>
    <recommendedName>
        <fullName evidence="3">ubiquitinyl hydrolase 1</fullName>
        <ecNumber evidence="3">3.4.19.12</ecNumber>
    </recommendedName>
</protein>
<evidence type="ECO:0000313" key="11">
    <source>
        <dbReference type="Proteomes" id="UP001342314"/>
    </source>
</evidence>
<dbReference type="PANTHER" id="PTHR24006:SF888">
    <property type="entry name" value="UBIQUITIN CARBOXYL-TERMINAL HYDROLASE 30"/>
    <property type="match status" value="1"/>
</dbReference>
<dbReference type="InterPro" id="IPR018200">
    <property type="entry name" value="USP_CS"/>
</dbReference>
<dbReference type="PROSITE" id="PS50235">
    <property type="entry name" value="USP_3"/>
    <property type="match status" value="1"/>
</dbReference>
<dbReference type="GO" id="GO:0005634">
    <property type="term" value="C:nucleus"/>
    <property type="evidence" value="ECO:0007669"/>
    <property type="project" value="TreeGrafter"/>
</dbReference>
<feature type="compositionally biased region" description="Low complexity" evidence="8">
    <location>
        <begin position="604"/>
        <end position="614"/>
    </location>
</feature>